<dbReference type="SUPFAM" id="SSF52113">
    <property type="entry name" value="BRCT domain"/>
    <property type="match status" value="1"/>
</dbReference>
<evidence type="ECO:0008006" key="5">
    <source>
        <dbReference type="Google" id="ProtNLM"/>
    </source>
</evidence>
<comment type="caution">
    <text evidence="3">The sequence shown here is derived from an EMBL/GenBank/DDBJ whole genome shotgun (WGS) entry which is preliminary data.</text>
</comment>
<accession>A0ABN9M567</accession>
<evidence type="ECO:0000256" key="1">
    <source>
        <dbReference type="ARBA" id="ARBA00022737"/>
    </source>
</evidence>
<proteinExistence type="predicted"/>
<evidence type="ECO:0000313" key="4">
    <source>
        <dbReference type="Proteomes" id="UP001176940"/>
    </source>
</evidence>
<dbReference type="EMBL" id="CAUEEQ010045818">
    <property type="protein sequence ID" value="CAJ0958462.1"/>
    <property type="molecule type" value="Genomic_DNA"/>
</dbReference>
<name>A0ABN9M567_9NEOB</name>
<evidence type="ECO:0000313" key="3">
    <source>
        <dbReference type="EMBL" id="CAJ0958462.1"/>
    </source>
</evidence>
<organism evidence="3 4">
    <name type="scientific">Ranitomeya imitator</name>
    <name type="common">mimic poison frog</name>
    <dbReference type="NCBI Taxonomy" id="111125"/>
    <lineage>
        <taxon>Eukaryota</taxon>
        <taxon>Metazoa</taxon>
        <taxon>Chordata</taxon>
        <taxon>Craniata</taxon>
        <taxon>Vertebrata</taxon>
        <taxon>Euteleostomi</taxon>
        <taxon>Amphibia</taxon>
        <taxon>Batrachia</taxon>
        <taxon>Anura</taxon>
        <taxon>Neobatrachia</taxon>
        <taxon>Hyloidea</taxon>
        <taxon>Dendrobatidae</taxon>
        <taxon>Dendrobatinae</taxon>
        <taxon>Ranitomeya</taxon>
    </lineage>
</organism>
<evidence type="ECO:0000256" key="2">
    <source>
        <dbReference type="ARBA" id="ARBA00023043"/>
    </source>
</evidence>
<dbReference type="InterPro" id="IPR036420">
    <property type="entry name" value="BRCT_dom_sf"/>
</dbReference>
<keyword evidence="1" id="KW-0677">Repeat</keyword>
<keyword evidence="2" id="KW-0040">ANK repeat</keyword>
<dbReference type="PANTHER" id="PTHR24171">
    <property type="entry name" value="ANKYRIN REPEAT DOMAIN-CONTAINING PROTEIN 39-RELATED"/>
    <property type="match status" value="1"/>
</dbReference>
<dbReference type="Proteomes" id="UP001176940">
    <property type="component" value="Unassembled WGS sequence"/>
</dbReference>
<feature type="non-terminal residue" evidence="3">
    <location>
        <position position="284"/>
    </location>
</feature>
<dbReference type="CDD" id="cd17720">
    <property type="entry name" value="BRCT_Bard1_rpt2"/>
    <property type="match status" value="1"/>
</dbReference>
<keyword evidence="4" id="KW-1185">Reference proteome</keyword>
<reference evidence="3" key="1">
    <citation type="submission" date="2023-07" db="EMBL/GenBank/DDBJ databases">
        <authorList>
            <person name="Stuckert A."/>
        </authorList>
    </citation>
    <scope>NUCLEOTIDE SEQUENCE</scope>
</reference>
<dbReference type="Gene3D" id="3.40.50.10190">
    <property type="entry name" value="BRCT domain"/>
    <property type="match status" value="1"/>
</dbReference>
<dbReference type="PANTHER" id="PTHR24171:SF8">
    <property type="entry name" value="BRCA1-ASSOCIATED RING DOMAIN PROTEIN 1"/>
    <property type="match status" value="1"/>
</dbReference>
<gene>
    <name evidence="3" type="ORF">RIMI_LOCUS16420487</name>
</gene>
<feature type="non-terminal residue" evidence="3">
    <location>
        <position position="1"/>
    </location>
</feature>
<sequence>SAYTLGSAYTRVYTVIHIPCLWAFSGVKTCIKTRRREPEELYEVDGGPHKARLNREQLLPSLLDGCHFYFLGCFKEHRKEDLIELVKAAGGQILIRQPKPDSDVTQTINTVAYHADADSDQRFCTQYVIYDKASKFNPARVRQGLIHQITNIAEDETKRNTSLAALINVRIPKTHIFKTSSKVLKSSPGEARIQDLLHHVLQLALNQHRSRRLSRRNYRHNVPPQQGPMKYIVNSKRHRKIQTKRYRIKDFQYLVRTNKTRFKFGRGDLHRNKAGRKPYQIPNA</sequence>
<protein>
    <recommendedName>
        <fullName evidence="5">BRCT domain-containing protein</fullName>
    </recommendedName>
</protein>